<dbReference type="Gene3D" id="2.40.50.100">
    <property type="match status" value="1"/>
</dbReference>
<sequence>MKLLELREMIKLVSKSSIQEFNLTNKGGRISLKKLHPMVLEAEMDPQETFQTALNEAAVTVADEKQAALPAEPNSKEVEKAPSSHQIVSPFIGVFSFSNKPFIKAGDRVTEGSLVGSCNVEALGLTHEILSDVNGEITEVLVEGGEIVEYGQPLFLVKSV</sequence>
<name>A0ABQ3MXU8_9BACI</name>
<evidence type="ECO:0000313" key="3">
    <source>
        <dbReference type="EMBL" id="GHH97493.1"/>
    </source>
</evidence>
<feature type="domain" description="Lipoyl-binding" evidence="2">
    <location>
        <begin position="76"/>
        <end position="158"/>
    </location>
</feature>
<dbReference type="RefSeq" id="WP_223282584.1">
    <property type="nucleotide sequence ID" value="NZ_BNDS01000003.1"/>
</dbReference>
<dbReference type="PANTHER" id="PTHR45266">
    <property type="entry name" value="OXALOACETATE DECARBOXYLASE ALPHA CHAIN"/>
    <property type="match status" value="1"/>
</dbReference>
<dbReference type="Pfam" id="PF00364">
    <property type="entry name" value="Biotin_lipoyl"/>
    <property type="match status" value="1"/>
</dbReference>
<evidence type="ECO:0000313" key="4">
    <source>
        <dbReference type="Proteomes" id="UP000637074"/>
    </source>
</evidence>
<accession>A0ABQ3MXU8</accession>
<gene>
    <name evidence="3" type="ORF">AM1BK_10360</name>
</gene>
<dbReference type="PROSITE" id="PS50968">
    <property type="entry name" value="BIOTINYL_LIPOYL"/>
    <property type="match status" value="1"/>
</dbReference>
<dbReference type="InterPro" id="IPR011053">
    <property type="entry name" value="Single_hybrid_motif"/>
</dbReference>
<evidence type="ECO:0000259" key="2">
    <source>
        <dbReference type="PROSITE" id="PS50968"/>
    </source>
</evidence>
<keyword evidence="4" id="KW-1185">Reference proteome</keyword>
<dbReference type="EMBL" id="BNDS01000003">
    <property type="protein sequence ID" value="GHH97493.1"/>
    <property type="molecule type" value="Genomic_DNA"/>
</dbReference>
<proteinExistence type="predicted"/>
<evidence type="ECO:0000256" key="1">
    <source>
        <dbReference type="ARBA" id="ARBA00023267"/>
    </source>
</evidence>
<keyword evidence="1" id="KW-0092">Biotin</keyword>
<dbReference type="Proteomes" id="UP000637074">
    <property type="component" value="Unassembled WGS sequence"/>
</dbReference>
<organism evidence="3 4">
    <name type="scientific">Neobacillus kokaensis</name>
    <dbReference type="NCBI Taxonomy" id="2759023"/>
    <lineage>
        <taxon>Bacteria</taxon>
        <taxon>Bacillati</taxon>
        <taxon>Bacillota</taxon>
        <taxon>Bacilli</taxon>
        <taxon>Bacillales</taxon>
        <taxon>Bacillaceae</taxon>
        <taxon>Neobacillus</taxon>
    </lineage>
</organism>
<reference evidence="3 4" key="1">
    <citation type="journal article" date="2022" name="Int. J. Syst. Evol. Microbiol.">
        <title>Neobacillus kokaensis sp. nov., isolated from soil.</title>
        <authorList>
            <person name="Yuki K."/>
            <person name="Matsubara H."/>
            <person name="Yamaguchi S."/>
        </authorList>
    </citation>
    <scope>NUCLEOTIDE SEQUENCE [LARGE SCALE GENOMIC DNA]</scope>
    <source>
        <strain evidence="3 4">LOB 377</strain>
    </source>
</reference>
<protein>
    <submittedName>
        <fullName evidence="3">Acetyl-CoA carboxylase, biotin carboxyl carrier protein</fullName>
    </submittedName>
</protein>
<dbReference type="PANTHER" id="PTHR45266:SF3">
    <property type="entry name" value="OXALOACETATE DECARBOXYLASE ALPHA CHAIN"/>
    <property type="match status" value="1"/>
</dbReference>
<dbReference type="InterPro" id="IPR050709">
    <property type="entry name" value="Biotin_Carboxyl_Carrier/Decarb"/>
</dbReference>
<dbReference type="CDD" id="cd06850">
    <property type="entry name" value="biotinyl_domain"/>
    <property type="match status" value="1"/>
</dbReference>
<dbReference type="SUPFAM" id="SSF51230">
    <property type="entry name" value="Single hybrid motif"/>
    <property type="match status" value="1"/>
</dbReference>
<comment type="caution">
    <text evidence="3">The sequence shown here is derived from an EMBL/GenBank/DDBJ whole genome shotgun (WGS) entry which is preliminary data.</text>
</comment>
<dbReference type="InterPro" id="IPR000089">
    <property type="entry name" value="Biotin_lipoyl"/>
</dbReference>